<evidence type="ECO:0000256" key="4">
    <source>
        <dbReference type="ARBA" id="ARBA00023163"/>
    </source>
</evidence>
<dbReference type="PRINTS" id="PR00455">
    <property type="entry name" value="HTHTETR"/>
</dbReference>
<feature type="domain" description="HTH cro/C1-type" evidence="6">
    <location>
        <begin position="1"/>
        <end position="41"/>
    </location>
</feature>
<dbReference type="PANTHER" id="PTHR30055">
    <property type="entry name" value="HTH-TYPE TRANSCRIPTIONAL REGULATOR RUTR"/>
    <property type="match status" value="1"/>
</dbReference>
<dbReference type="InterPro" id="IPR039538">
    <property type="entry name" value="BetI_C"/>
</dbReference>
<dbReference type="PANTHER" id="PTHR30055:SF238">
    <property type="entry name" value="MYCOFACTOCIN BIOSYNTHESIS TRANSCRIPTIONAL REGULATOR MFTR-RELATED"/>
    <property type="match status" value="1"/>
</dbReference>
<dbReference type="CDD" id="cd00093">
    <property type="entry name" value="HTH_XRE"/>
    <property type="match status" value="1"/>
</dbReference>
<dbReference type="SUPFAM" id="SSF47413">
    <property type="entry name" value="lambda repressor-like DNA-binding domains"/>
    <property type="match status" value="1"/>
</dbReference>
<dbReference type="Gene3D" id="1.10.260.40">
    <property type="entry name" value="lambda repressor-like DNA-binding domains"/>
    <property type="match status" value="1"/>
</dbReference>
<dbReference type="Pfam" id="PF00440">
    <property type="entry name" value="TetR_N"/>
    <property type="match status" value="1"/>
</dbReference>
<sequence length="264" mass="29466">MASAIGLDPTKLSKSLSGRRRFEAMELKRIADCLGVSLDWLAGGDEPALAMPEVTAPPERAALSDQLYSGPKGDTRQRIIEAAWPLIAERGLHSVRVSDVAERCGVSSAAVHYHFRNRQEMLEESLRVSVRDAYDRQVAELESISDPLERLLHLLELQMPLSEPMLREWSIWLQVWSEAALNPRMRDVHAAAYERWQSTVRGVIEFGQQQGTFRRSDAALLALKVTAMVDGLGIQLVAGNAQHTAEGMREVLRDFVQTELVTPI</sequence>
<name>A0A2T0ZZA6_9ACTN</name>
<feature type="domain" description="HTH tetR-type" evidence="7">
    <location>
        <begin position="73"/>
        <end position="133"/>
    </location>
</feature>
<evidence type="ECO:0000256" key="2">
    <source>
        <dbReference type="ARBA" id="ARBA00023015"/>
    </source>
</evidence>
<dbReference type="PROSITE" id="PS50977">
    <property type="entry name" value="HTH_TETR_2"/>
    <property type="match status" value="1"/>
</dbReference>
<dbReference type="Pfam" id="PF13977">
    <property type="entry name" value="TetR_C_6"/>
    <property type="match status" value="1"/>
</dbReference>
<dbReference type="SUPFAM" id="SSF46689">
    <property type="entry name" value="Homeodomain-like"/>
    <property type="match status" value="1"/>
</dbReference>
<protein>
    <submittedName>
        <fullName evidence="8">TetR family transcriptional regulator</fullName>
    </submittedName>
</protein>
<accession>A0A2T0ZZA6</accession>
<reference evidence="8 9" key="1">
    <citation type="submission" date="2018-03" db="EMBL/GenBank/DDBJ databases">
        <title>Genomic Encyclopedia of Archaeal and Bacterial Type Strains, Phase II (KMG-II): from individual species to whole genera.</title>
        <authorList>
            <person name="Goeker M."/>
        </authorList>
    </citation>
    <scope>NUCLEOTIDE SEQUENCE [LARGE SCALE GENOMIC DNA]</scope>
    <source>
        <strain evidence="8 9">DSM 100065</strain>
    </source>
</reference>
<dbReference type="Gene3D" id="1.10.357.10">
    <property type="entry name" value="Tetracycline Repressor, domain 2"/>
    <property type="match status" value="1"/>
</dbReference>
<comment type="caution">
    <text evidence="8">The sequence shown here is derived from an EMBL/GenBank/DDBJ whole genome shotgun (WGS) entry which is preliminary data.</text>
</comment>
<feature type="DNA-binding region" description="H-T-H motif" evidence="5">
    <location>
        <begin position="96"/>
        <end position="115"/>
    </location>
</feature>
<dbReference type="GO" id="GO:0003700">
    <property type="term" value="F:DNA-binding transcription factor activity"/>
    <property type="evidence" value="ECO:0007669"/>
    <property type="project" value="TreeGrafter"/>
</dbReference>
<dbReference type="InterPro" id="IPR036271">
    <property type="entry name" value="Tet_transcr_reg_TetR-rel_C_sf"/>
</dbReference>
<evidence type="ECO:0000256" key="3">
    <source>
        <dbReference type="ARBA" id="ARBA00023125"/>
    </source>
</evidence>
<dbReference type="InterPro" id="IPR001647">
    <property type="entry name" value="HTH_TetR"/>
</dbReference>
<gene>
    <name evidence="8" type="ORF">CLV47_10844</name>
</gene>
<keyword evidence="4" id="KW-0804">Transcription</keyword>
<dbReference type="GO" id="GO:0000976">
    <property type="term" value="F:transcription cis-regulatory region binding"/>
    <property type="evidence" value="ECO:0007669"/>
    <property type="project" value="TreeGrafter"/>
</dbReference>
<evidence type="ECO:0000256" key="5">
    <source>
        <dbReference type="PROSITE-ProRule" id="PRU00335"/>
    </source>
</evidence>
<dbReference type="InterPro" id="IPR010982">
    <property type="entry name" value="Lambda_DNA-bd_dom_sf"/>
</dbReference>
<keyword evidence="9" id="KW-1185">Reference proteome</keyword>
<dbReference type="SUPFAM" id="SSF48498">
    <property type="entry name" value="Tetracyclin repressor-like, C-terminal domain"/>
    <property type="match status" value="1"/>
</dbReference>
<keyword evidence="2" id="KW-0805">Transcription regulation</keyword>
<keyword evidence="3 5" id="KW-0238">DNA-binding</keyword>
<evidence type="ECO:0000256" key="1">
    <source>
        <dbReference type="ARBA" id="ARBA00022491"/>
    </source>
</evidence>
<dbReference type="AlphaFoldDB" id="A0A2T0ZZA6"/>
<dbReference type="InterPro" id="IPR001387">
    <property type="entry name" value="Cro/C1-type_HTH"/>
</dbReference>
<dbReference type="Proteomes" id="UP000237752">
    <property type="component" value="Unassembled WGS sequence"/>
</dbReference>
<evidence type="ECO:0000313" key="8">
    <source>
        <dbReference type="EMBL" id="PRZ41685.1"/>
    </source>
</evidence>
<dbReference type="EMBL" id="PVUE01000008">
    <property type="protein sequence ID" value="PRZ41685.1"/>
    <property type="molecule type" value="Genomic_DNA"/>
</dbReference>
<dbReference type="InterPro" id="IPR009057">
    <property type="entry name" value="Homeodomain-like_sf"/>
</dbReference>
<evidence type="ECO:0000313" key="9">
    <source>
        <dbReference type="Proteomes" id="UP000237752"/>
    </source>
</evidence>
<dbReference type="InterPro" id="IPR050109">
    <property type="entry name" value="HTH-type_TetR-like_transc_reg"/>
</dbReference>
<proteinExistence type="predicted"/>
<keyword evidence="1" id="KW-0678">Repressor</keyword>
<dbReference type="PROSITE" id="PS50943">
    <property type="entry name" value="HTH_CROC1"/>
    <property type="match status" value="1"/>
</dbReference>
<evidence type="ECO:0000259" key="7">
    <source>
        <dbReference type="PROSITE" id="PS50977"/>
    </source>
</evidence>
<organism evidence="8 9">
    <name type="scientific">Antricoccus suffuscus</name>
    <dbReference type="NCBI Taxonomy" id="1629062"/>
    <lineage>
        <taxon>Bacteria</taxon>
        <taxon>Bacillati</taxon>
        <taxon>Actinomycetota</taxon>
        <taxon>Actinomycetes</taxon>
        <taxon>Geodermatophilales</taxon>
        <taxon>Antricoccaceae</taxon>
        <taxon>Antricoccus</taxon>
    </lineage>
</organism>
<evidence type="ECO:0000259" key="6">
    <source>
        <dbReference type="PROSITE" id="PS50943"/>
    </source>
</evidence>